<sequence length="530" mass="57343">MVSVTRGCTGVHRVVGLETEFGITVAGDPHANPMTASGLLVHAYDVLAAARGHRVARWDYAGESPLVDARGWTLDHSCAEGAMRTDEVGEDLRLASLAAPNGARVYVDHAHPEYSGPECITPRQAVMWDRAGEIAFTDAAAMLTGSDIAAAGNGGERLVLYKNNTDGKGASYGSHENYLVDRGVAFERIAELLIPFFVVRQVLAGAGRVGLGQRSQVGGFQIGARSDFMEAIVGLETTFRRPIINTRDEPHADPGRFRRLHVIIGDANLADISALLKVGSTSLVLGLIEGGVCPRFELADPLAELIAVSRDVRGRHRLRLVDGRRISAVEMLRVYWQAAAEHAGVTAESDPDTYEVLYWWDEVLTRLADGPEAVSHLLDWAAKWAVVERYRAREGGSWDSPKLRAVDIQWADTRPGVGVARVLERAGRLRRLVSEDEVAAAMWLPPAHTRAWLRGRCVDGGVNVVAASWETLVLEEAGVSRLWCVDPALGARDQVGDDPVGQCRGDLFSYVGAAFGAVSGCDFLVDGRLD</sequence>
<evidence type="ECO:0000256" key="1">
    <source>
        <dbReference type="ARBA" id="ARBA00009114"/>
    </source>
</evidence>
<gene>
    <name evidence="2" type="primary">dop</name>
    <name evidence="2" type="ORF">NCTC7915_01073</name>
</gene>
<dbReference type="EC" id="3.4.-.-" evidence="2"/>
<dbReference type="GO" id="GO:0016811">
    <property type="term" value="F:hydrolase activity, acting on carbon-nitrogen (but not peptide) bonds, in linear amides"/>
    <property type="evidence" value="ECO:0007669"/>
    <property type="project" value="InterPro"/>
</dbReference>
<dbReference type="GO" id="GO:0070490">
    <property type="term" value="P:protein pupylation"/>
    <property type="evidence" value="ECO:0007669"/>
    <property type="project" value="TreeGrafter"/>
</dbReference>
<dbReference type="InterPro" id="IPR004347">
    <property type="entry name" value="Pup_ligase/deamidase"/>
</dbReference>
<dbReference type="PANTHER" id="PTHR42307">
    <property type="entry name" value="PUP DEAMIDASE/DEPUPYLASE"/>
    <property type="match status" value="1"/>
</dbReference>
<accession>A0AA46H0D2</accession>
<dbReference type="EMBL" id="UFYA01000001">
    <property type="protein sequence ID" value="STD08785.1"/>
    <property type="molecule type" value="Genomic_DNA"/>
</dbReference>
<dbReference type="GO" id="GO:0010498">
    <property type="term" value="P:proteasomal protein catabolic process"/>
    <property type="evidence" value="ECO:0007669"/>
    <property type="project" value="InterPro"/>
</dbReference>
<evidence type="ECO:0000313" key="2">
    <source>
        <dbReference type="EMBL" id="STD08785.1"/>
    </source>
</evidence>
<comment type="similarity">
    <text evidence="1">Belongs to the Pup ligase/Pup deamidase family. Pup deamidase subfamily.</text>
</comment>
<dbReference type="AlphaFoldDB" id="A0AA46H0D2"/>
<dbReference type="PANTHER" id="PTHR42307:SF2">
    <property type="entry name" value="PUP DEAMIDASE_DEPUPYLASE"/>
    <property type="match status" value="1"/>
</dbReference>
<proteinExistence type="inferred from homology"/>
<dbReference type="GO" id="GO:0008233">
    <property type="term" value="F:peptidase activity"/>
    <property type="evidence" value="ECO:0007669"/>
    <property type="project" value="InterPro"/>
</dbReference>
<dbReference type="RefSeq" id="WP_115030395.1">
    <property type="nucleotide sequence ID" value="NZ_UFYA01000001.1"/>
</dbReference>
<dbReference type="GO" id="GO:0019941">
    <property type="term" value="P:modification-dependent protein catabolic process"/>
    <property type="evidence" value="ECO:0007669"/>
    <property type="project" value="InterPro"/>
</dbReference>
<protein>
    <submittedName>
        <fullName evidence="2">Pup deamidase/depupylase</fullName>
        <ecNumber evidence="2">3.4.-.-</ecNumber>
    </submittedName>
</protein>
<dbReference type="GO" id="GO:0005524">
    <property type="term" value="F:ATP binding"/>
    <property type="evidence" value="ECO:0007669"/>
    <property type="project" value="TreeGrafter"/>
</dbReference>
<organism evidence="2 3">
    <name type="scientific">Dermatophilus congolensis</name>
    <dbReference type="NCBI Taxonomy" id="1863"/>
    <lineage>
        <taxon>Bacteria</taxon>
        <taxon>Bacillati</taxon>
        <taxon>Actinomycetota</taxon>
        <taxon>Actinomycetes</taxon>
        <taxon>Micrococcales</taxon>
        <taxon>Dermatophilaceae</taxon>
        <taxon>Dermatophilus</taxon>
    </lineage>
</organism>
<comment type="caution">
    <text evidence="2">The sequence shown here is derived from an EMBL/GenBank/DDBJ whole genome shotgun (WGS) entry which is preliminary data.</text>
</comment>
<reference evidence="2 3" key="1">
    <citation type="submission" date="2018-06" db="EMBL/GenBank/DDBJ databases">
        <authorList>
            <consortium name="Pathogen Informatics"/>
            <person name="Doyle S."/>
        </authorList>
    </citation>
    <scope>NUCLEOTIDE SEQUENCE [LARGE SCALE GENOMIC DNA]</scope>
    <source>
        <strain evidence="2 3">NCTC7915</strain>
    </source>
</reference>
<dbReference type="Pfam" id="PF03136">
    <property type="entry name" value="Pup_ligase"/>
    <property type="match status" value="1"/>
</dbReference>
<dbReference type="InterPro" id="IPR022366">
    <property type="entry name" value="Pup_deamidase"/>
</dbReference>
<name>A0AA46H0D2_9MICO</name>
<dbReference type="NCBIfam" id="TIGR03688">
    <property type="entry name" value="depupylase_Dop"/>
    <property type="match status" value="1"/>
</dbReference>
<evidence type="ECO:0000313" key="3">
    <source>
        <dbReference type="Proteomes" id="UP000254118"/>
    </source>
</evidence>
<dbReference type="Proteomes" id="UP000254118">
    <property type="component" value="Unassembled WGS sequence"/>
</dbReference>
<keyword evidence="2" id="KW-0378">Hydrolase</keyword>